<name>A0AAW0B9K8_9AGAR</name>
<gene>
    <name evidence="1" type="ORF">VNI00_017320</name>
</gene>
<sequence>MSASSIWGNTLDSHEVHVKYRIDIQAQTFDFEAMFRIVKMAKQGRDIPLAYVSVMK</sequence>
<reference evidence="1 2" key="1">
    <citation type="submission" date="2024-01" db="EMBL/GenBank/DDBJ databases">
        <title>A draft genome for a cacao thread blight-causing isolate of Paramarasmius palmivorus.</title>
        <authorList>
            <person name="Baruah I.K."/>
            <person name="Bukari Y."/>
            <person name="Amoako-Attah I."/>
            <person name="Meinhardt L.W."/>
            <person name="Bailey B.A."/>
            <person name="Cohen S.P."/>
        </authorList>
    </citation>
    <scope>NUCLEOTIDE SEQUENCE [LARGE SCALE GENOMIC DNA]</scope>
    <source>
        <strain evidence="1 2">GH-12</strain>
    </source>
</reference>
<organism evidence="1 2">
    <name type="scientific">Paramarasmius palmivorus</name>
    <dbReference type="NCBI Taxonomy" id="297713"/>
    <lineage>
        <taxon>Eukaryota</taxon>
        <taxon>Fungi</taxon>
        <taxon>Dikarya</taxon>
        <taxon>Basidiomycota</taxon>
        <taxon>Agaricomycotina</taxon>
        <taxon>Agaricomycetes</taxon>
        <taxon>Agaricomycetidae</taxon>
        <taxon>Agaricales</taxon>
        <taxon>Marasmiineae</taxon>
        <taxon>Marasmiaceae</taxon>
        <taxon>Paramarasmius</taxon>
    </lineage>
</organism>
<keyword evidence="2" id="KW-1185">Reference proteome</keyword>
<evidence type="ECO:0000313" key="1">
    <source>
        <dbReference type="EMBL" id="KAK7021721.1"/>
    </source>
</evidence>
<comment type="caution">
    <text evidence="1">The sequence shown here is derived from an EMBL/GenBank/DDBJ whole genome shotgun (WGS) entry which is preliminary data.</text>
</comment>
<proteinExistence type="predicted"/>
<dbReference type="AlphaFoldDB" id="A0AAW0B9K8"/>
<evidence type="ECO:0000313" key="2">
    <source>
        <dbReference type="Proteomes" id="UP001383192"/>
    </source>
</evidence>
<dbReference type="Proteomes" id="UP001383192">
    <property type="component" value="Unassembled WGS sequence"/>
</dbReference>
<dbReference type="EMBL" id="JAYKXP010000166">
    <property type="protein sequence ID" value="KAK7021721.1"/>
    <property type="molecule type" value="Genomic_DNA"/>
</dbReference>
<accession>A0AAW0B9K8</accession>
<protein>
    <submittedName>
        <fullName evidence="1">Uncharacterized protein</fullName>
    </submittedName>
</protein>